<keyword evidence="3" id="KW-1185">Reference proteome</keyword>
<dbReference type="InterPro" id="IPR036691">
    <property type="entry name" value="Endo/exonu/phosph_ase_sf"/>
</dbReference>
<evidence type="ECO:0000259" key="1">
    <source>
        <dbReference type="PROSITE" id="PS50878"/>
    </source>
</evidence>
<proteinExistence type="predicted"/>
<comment type="caution">
    <text evidence="2">The sequence shown here is derived from an EMBL/GenBank/DDBJ whole genome shotgun (WGS) entry which is preliminary data.</text>
</comment>
<dbReference type="PRINTS" id="PR01345">
    <property type="entry name" value="CERVTRCPTASE"/>
</dbReference>
<organism evidence="2 3">
    <name type="scientific">Mycteria americana</name>
    <name type="common">Wood stork</name>
    <dbReference type="NCBI Taxonomy" id="33587"/>
    <lineage>
        <taxon>Eukaryota</taxon>
        <taxon>Metazoa</taxon>
        <taxon>Chordata</taxon>
        <taxon>Craniata</taxon>
        <taxon>Vertebrata</taxon>
        <taxon>Euteleostomi</taxon>
        <taxon>Archelosauria</taxon>
        <taxon>Archosauria</taxon>
        <taxon>Dinosauria</taxon>
        <taxon>Saurischia</taxon>
        <taxon>Theropoda</taxon>
        <taxon>Coelurosauria</taxon>
        <taxon>Aves</taxon>
        <taxon>Neognathae</taxon>
        <taxon>Neoaves</taxon>
        <taxon>Aequornithes</taxon>
        <taxon>Ciconiiformes</taxon>
        <taxon>Ciconiidae</taxon>
        <taxon>Mycteria</taxon>
    </lineage>
</organism>
<reference evidence="2 3" key="1">
    <citation type="journal article" date="2023" name="J. Hered.">
        <title>Chromosome-level genome of the wood stork (Mycteria americana) provides insight into avian chromosome evolution.</title>
        <authorList>
            <person name="Flamio R. Jr."/>
            <person name="Ramstad K.M."/>
        </authorList>
    </citation>
    <scope>NUCLEOTIDE SEQUENCE [LARGE SCALE GENOMIC DNA]</scope>
    <source>
        <strain evidence="2">JAX WOST 10</strain>
    </source>
</reference>
<dbReference type="EMBL" id="JAUNZN010000018">
    <property type="protein sequence ID" value="KAK4811030.1"/>
    <property type="molecule type" value="Genomic_DNA"/>
</dbReference>
<gene>
    <name evidence="2" type="ORF">QYF61_015734</name>
</gene>
<dbReference type="PROSITE" id="PS50878">
    <property type="entry name" value="RT_POL"/>
    <property type="match status" value="1"/>
</dbReference>
<dbReference type="Gene3D" id="3.60.10.10">
    <property type="entry name" value="Endonuclease/exonuclease/phosphatase"/>
    <property type="match status" value="1"/>
</dbReference>
<dbReference type="PANTHER" id="PTHR33332">
    <property type="entry name" value="REVERSE TRANSCRIPTASE DOMAIN-CONTAINING PROTEIN"/>
    <property type="match status" value="1"/>
</dbReference>
<dbReference type="CDD" id="cd01650">
    <property type="entry name" value="RT_nLTR_like"/>
    <property type="match status" value="1"/>
</dbReference>
<accession>A0AAN7N967</accession>
<dbReference type="InterPro" id="IPR043502">
    <property type="entry name" value="DNA/RNA_pol_sf"/>
</dbReference>
<evidence type="ECO:0000313" key="3">
    <source>
        <dbReference type="Proteomes" id="UP001333110"/>
    </source>
</evidence>
<evidence type="ECO:0000313" key="2">
    <source>
        <dbReference type="EMBL" id="KAK4811030.1"/>
    </source>
</evidence>
<feature type="domain" description="Reverse transcriptase" evidence="1">
    <location>
        <begin position="397"/>
        <end position="652"/>
    </location>
</feature>
<dbReference type="Pfam" id="PF00078">
    <property type="entry name" value="RVT_1"/>
    <property type="match status" value="1"/>
</dbReference>
<dbReference type="InterPro" id="IPR000477">
    <property type="entry name" value="RT_dom"/>
</dbReference>
<dbReference type="Proteomes" id="UP001333110">
    <property type="component" value="Unassembled WGS sequence"/>
</dbReference>
<protein>
    <recommendedName>
        <fullName evidence="1">Reverse transcriptase domain-containing protein</fullName>
    </recommendedName>
</protein>
<dbReference type="AlphaFoldDB" id="A0AAN7N967"/>
<name>A0AAN7N967_MYCAM</name>
<dbReference type="SUPFAM" id="SSF56672">
    <property type="entry name" value="DNA/RNA polymerases"/>
    <property type="match status" value="1"/>
</dbReference>
<sequence>MAYTSSLASFAGEKLGYTLINVSCCTKKVETGLQGPQLMAHLDFKITLGMRETKNQGKSKPPNQDEETDELFYKKLGEASRSLALVLVGDFNLPDVYWKYNTAERKQSRRFLECVADNFLTQLVSEPTREGAPLDLLFRNREGLVSHVMVGGCLGQSDHEMIEFLILGEAARGVSKTATLDFRRADFGLFRRLVERVPWEAALKGKGVQEGWTFFKEEVLKAQERAVPRKKRRVYNLWKKGQATQEDYKGVARLCREKIRRAKAELELNLAAAVKDNKKYFFKYISSKRRAKENLQPLVDGGGNTVTKDEGKAEVLNAFFASVFNSRANCSLGTQPLELEDRDGDQNGVPIIQGEMVSDLLHHLDTHKSMGPDGIHPRVLKELAEELTKPLSIIYQQSWLTGEVPVGWRLANVTPIFKKGRKEDPGNYRPVSLTSVPGKLMEQIILSAITWHVENNQGIKPSQHGFRKGRSCLTNLISFYDKVTRVVDEGKAVDVVYLDFSKAFDTVSHSILLEKLAAHGLDGCTLRWVKNWLDGRAQRVVVNGVYSSWRPVTSGVPQGSVLGPVLFNIFINDLDEGIECTLSKFADDTKLCGSVDLLKGRKALQRDLDRLDRWAEVNCMRFNKAKCKVLHLGHSNPMQRYRLGEEWLESCLAEKDLGVLVDSRLNMSQQCAQAAKKANGILACIKNSVASRTREVIVPLYSALVRPHLEYCVQCWAPHYKRDIEVLERVQRRATKLVKGLEQKSYEERLRELGLFSLEKRRLRGDLIALYNYLKGGCREVGVGLFSQVTNDRTRGNGLKLHQGRFRLDIRKFFFTERVIKHWNRLPREVVESPSLEVFKGRLDEVLRDMV</sequence>